<gene>
    <name evidence="2" type="ORF">GO594_31090</name>
</gene>
<proteinExistence type="predicted"/>
<dbReference type="InterPro" id="IPR002716">
    <property type="entry name" value="PIN_dom"/>
</dbReference>
<evidence type="ECO:0000313" key="2">
    <source>
        <dbReference type="EMBL" id="MWK60425.1"/>
    </source>
</evidence>
<dbReference type="Proteomes" id="UP000461288">
    <property type="component" value="Unassembled WGS sequence"/>
</dbReference>
<organism evidence="2 3">
    <name type="scientific">Metapseudomonas otitidis</name>
    <dbReference type="NCBI Taxonomy" id="319939"/>
    <lineage>
        <taxon>Bacteria</taxon>
        <taxon>Pseudomonadati</taxon>
        <taxon>Pseudomonadota</taxon>
        <taxon>Gammaproteobacteria</taxon>
        <taxon>Pseudomonadales</taxon>
        <taxon>Pseudomonadaceae</taxon>
        <taxon>Metapseudomonas</taxon>
    </lineage>
</organism>
<accession>A0A7X3KX29</accession>
<sequence>MSAPDAFLDTNVIVYLLSADERKADIAEALVAAGGIVSVQVLNETVAVARRKLALSWDEIHTWLAAVRACCAVVPLTEADHDLARELAARHDLSWYDALIVASA</sequence>
<feature type="non-terminal residue" evidence="2">
    <location>
        <position position="104"/>
    </location>
</feature>
<comment type="caution">
    <text evidence="2">The sequence shown here is derived from an EMBL/GenBank/DDBJ whole genome shotgun (WGS) entry which is preliminary data.</text>
</comment>
<feature type="domain" description="PIN" evidence="1">
    <location>
        <begin position="7"/>
        <end position="104"/>
    </location>
</feature>
<protein>
    <submittedName>
        <fullName evidence="2">PIN domain-containing protein</fullName>
    </submittedName>
</protein>
<dbReference type="SUPFAM" id="SSF88723">
    <property type="entry name" value="PIN domain-like"/>
    <property type="match status" value="1"/>
</dbReference>
<evidence type="ECO:0000259" key="1">
    <source>
        <dbReference type="Pfam" id="PF01850"/>
    </source>
</evidence>
<dbReference type="Gene3D" id="3.40.50.1010">
    <property type="entry name" value="5'-nuclease"/>
    <property type="match status" value="1"/>
</dbReference>
<evidence type="ECO:0000313" key="3">
    <source>
        <dbReference type="Proteomes" id="UP000461288"/>
    </source>
</evidence>
<dbReference type="Pfam" id="PF01850">
    <property type="entry name" value="PIN"/>
    <property type="match status" value="1"/>
</dbReference>
<dbReference type="EMBL" id="WTFN01000425">
    <property type="protein sequence ID" value="MWK60425.1"/>
    <property type="molecule type" value="Genomic_DNA"/>
</dbReference>
<reference evidence="2 3" key="1">
    <citation type="submission" date="2019-12" db="EMBL/GenBank/DDBJ databases">
        <title>Draft genome sequence of Pseudomonas otitidis recovered from a chicken carcass.</title>
        <authorList>
            <person name="Vieira T.R."/>
            <person name="Oliviera E.F.C."/>
            <person name="Silva N.M.V."/>
            <person name="Sambrano G.E."/>
            <person name="Cibulski S.P."/>
            <person name="Cardoso M.R.I."/>
        </authorList>
    </citation>
    <scope>NUCLEOTIDE SEQUENCE [LARGE SCALE GENOMIC DNA]</scope>
    <source>
        <strain evidence="2 3">25_K</strain>
    </source>
</reference>
<dbReference type="CDD" id="cd18692">
    <property type="entry name" value="PIN_VapC-like"/>
    <property type="match status" value="1"/>
</dbReference>
<dbReference type="InterPro" id="IPR029060">
    <property type="entry name" value="PIN-like_dom_sf"/>
</dbReference>
<dbReference type="AlphaFoldDB" id="A0A7X3KX29"/>
<name>A0A7X3KX29_9GAMM</name>